<dbReference type="InterPro" id="IPR001214">
    <property type="entry name" value="SET_dom"/>
</dbReference>
<protein>
    <recommendedName>
        <fullName evidence="12">Suppressor of anucleate metulae protein B</fullName>
    </recommendedName>
</protein>
<evidence type="ECO:0000256" key="6">
    <source>
        <dbReference type="ARBA" id="ARBA00022833"/>
    </source>
</evidence>
<dbReference type="AlphaFoldDB" id="A0A9N9VPQ1"/>
<dbReference type="InterPro" id="IPR050600">
    <property type="entry name" value="SETD3_SETD6_MTase"/>
</dbReference>
<dbReference type="GO" id="GO:0008270">
    <property type="term" value="F:zinc ion binding"/>
    <property type="evidence" value="ECO:0007669"/>
    <property type="project" value="UniProtKB-KW"/>
</dbReference>
<keyword evidence="1" id="KW-0489">Methyltransferase</keyword>
<dbReference type="PROSITE" id="PS50865">
    <property type="entry name" value="ZF_MYND_2"/>
    <property type="match status" value="1"/>
</dbReference>
<evidence type="ECO:0000256" key="3">
    <source>
        <dbReference type="ARBA" id="ARBA00022691"/>
    </source>
</evidence>
<dbReference type="GO" id="GO:0005634">
    <property type="term" value="C:nucleus"/>
    <property type="evidence" value="ECO:0007669"/>
    <property type="project" value="TreeGrafter"/>
</dbReference>
<evidence type="ECO:0000313" key="11">
    <source>
        <dbReference type="Proteomes" id="UP000696573"/>
    </source>
</evidence>
<evidence type="ECO:0000256" key="4">
    <source>
        <dbReference type="ARBA" id="ARBA00022723"/>
    </source>
</evidence>
<dbReference type="SUPFAM" id="SSF82199">
    <property type="entry name" value="SET domain"/>
    <property type="match status" value="1"/>
</dbReference>
<feature type="domain" description="SET" evidence="8">
    <location>
        <begin position="14"/>
        <end position="236"/>
    </location>
</feature>
<dbReference type="Gene3D" id="6.10.140.2220">
    <property type="match status" value="1"/>
</dbReference>
<dbReference type="PROSITE" id="PS01360">
    <property type="entry name" value="ZF_MYND_1"/>
    <property type="match status" value="1"/>
</dbReference>
<dbReference type="Pfam" id="PF09273">
    <property type="entry name" value="Rubis-subs-bind"/>
    <property type="match status" value="1"/>
</dbReference>
<dbReference type="InterPro" id="IPR002893">
    <property type="entry name" value="Znf_MYND"/>
</dbReference>
<comment type="caution">
    <text evidence="10">The sequence shown here is derived from an EMBL/GenBank/DDBJ whole genome shotgun (WGS) entry which is preliminary data.</text>
</comment>
<keyword evidence="6" id="KW-0862">Zinc</keyword>
<evidence type="ECO:0008006" key="12">
    <source>
        <dbReference type="Google" id="ProtNLM"/>
    </source>
</evidence>
<evidence type="ECO:0000256" key="5">
    <source>
        <dbReference type="ARBA" id="ARBA00022771"/>
    </source>
</evidence>
<accession>A0A9N9VPQ1</accession>
<proteinExistence type="predicted"/>
<sequence length="468" mass="52012">MDAWLNKSGAVGLGDLDLADFPETGRGVKAQRPFKEGERILTIPANCLWTVKGAYADPLFGPVLQSVQPPLSVDDTLALYILFVRSRVGDPAYAERQSHVAVLPSEYTLSMFFTEEELRVCAGSSLYTLTTQLRGRVGDDYKKLLTSVFMRHRDLFPLDKFSFQDYKWALSSVWSRSMDFAISEGNSVRLVAPFADMLNHAPDAKQCHAYDLSTGSLSVLACRDYQVGDQVFIYYGSIANSRLLRLYGFVLPGNPIDNYELVLQTSSMAPLYEQKRRLWKLAGLDEVSTIPLTLKTPLPDSVLRYLRIQRLDESELGAMTMQIATESYKKISDENESQILQFLSESIGALLEGFEIPLEKLEVQLAEGLYSPGSNAWAAAHVSLGEQRVLKAAKEKTDVLLASVADGSASLPPTKQCANCSRDSEAARLMACGKCRAVKYCGRECQVAHFKEHKALCRSLSARKERDI</sequence>
<evidence type="ECO:0000256" key="7">
    <source>
        <dbReference type="PROSITE-ProRule" id="PRU00134"/>
    </source>
</evidence>
<dbReference type="PANTHER" id="PTHR13271:SF34">
    <property type="entry name" value="N-LYSINE METHYLTRANSFERASE SETD6"/>
    <property type="match status" value="1"/>
</dbReference>
<name>A0A9N9VPQ1_9HYPO</name>
<keyword evidence="2" id="KW-0808">Transferase</keyword>
<organism evidence="10 11">
    <name type="scientific">Clonostachys rhizophaga</name>
    <dbReference type="NCBI Taxonomy" id="160324"/>
    <lineage>
        <taxon>Eukaryota</taxon>
        <taxon>Fungi</taxon>
        <taxon>Dikarya</taxon>
        <taxon>Ascomycota</taxon>
        <taxon>Pezizomycotina</taxon>
        <taxon>Sordariomycetes</taxon>
        <taxon>Hypocreomycetidae</taxon>
        <taxon>Hypocreales</taxon>
        <taxon>Bionectriaceae</taxon>
        <taxon>Clonostachys</taxon>
    </lineage>
</organism>
<dbReference type="InterPro" id="IPR046341">
    <property type="entry name" value="SET_dom_sf"/>
</dbReference>
<dbReference type="EMBL" id="CABFNQ020000717">
    <property type="protein sequence ID" value="CAH0026130.1"/>
    <property type="molecule type" value="Genomic_DNA"/>
</dbReference>
<dbReference type="Proteomes" id="UP000696573">
    <property type="component" value="Unassembled WGS sequence"/>
</dbReference>
<dbReference type="PROSITE" id="PS50280">
    <property type="entry name" value="SET"/>
    <property type="match status" value="1"/>
</dbReference>
<keyword evidence="5 7" id="KW-0863">Zinc-finger</keyword>
<dbReference type="InterPro" id="IPR015353">
    <property type="entry name" value="Rubisco_LSMT_subst-bd"/>
</dbReference>
<keyword evidence="11" id="KW-1185">Reference proteome</keyword>
<dbReference type="InterPro" id="IPR036464">
    <property type="entry name" value="Rubisco_LSMT_subst-bd_sf"/>
</dbReference>
<keyword evidence="4" id="KW-0479">Metal-binding</keyword>
<gene>
    <name evidence="10" type="ORF">CRHIZ90672A_00009653</name>
</gene>
<feature type="domain" description="MYND-type" evidence="9">
    <location>
        <begin position="417"/>
        <end position="457"/>
    </location>
</feature>
<dbReference type="PANTHER" id="PTHR13271">
    <property type="entry name" value="UNCHARACTERIZED PUTATIVE METHYLTRANSFERASE"/>
    <property type="match status" value="1"/>
</dbReference>
<dbReference type="CDD" id="cd10527">
    <property type="entry name" value="SET_LSMT"/>
    <property type="match status" value="1"/>
</dbReference>
<dbReference type="Gene3D" id="3.90.1410.10">
    <property type="entry name" value="set domain protein methyltransferase, domain 1"/>
    <property type="match status" value="1"/>
</dbReference>
<dbReference type="Gene3D" id="3.90.1420.10">
    <property type="entry name" value="Rubisco LSMT, substrate-binding domain"/>
    <property type="match status" value="1"/>
</dbReference>
<evidence type="ECO:0000259" key="9">
    <source>
        <dbReference type="PROSITE" id="PS50865"/>
    </source>
</evidence>
<dbReference type="GO" id="GO:0032259">
    <property type="term" value="P:methylation"/>
    <property type="evidence" value="ECO:0007669"/>
    <property type="project" value="UniProtKB-KW"/>
</dbReference>
<evidence type="ECO:0000256" key="1">
    <source>
        <dbReference type="ARBA" id="ARBA00022603"/>
    </source>
</evidence>
<dbReference type="Pfam" id="PF00856">
    <property type="entry name" value="SET"/>
    <property type="match status" value="1"/>
</dbReference>
<keyword evidence="3" id="KW-0949">S-adenosyl-L-methionine</keyword>
<reference evidence="10" key="1">
    <citation type="submission" date="2021-10" db="EMBL/GenBank/DDBJ databases">
        <authorList>
            <person name="Piombo E."/>
        </authorList>
    </citation>
    <scope>NUCLEOTIDE SEQUENCE</scope>
</reference>
<dbReference type="SUPFAM" id="SSF81822">
    <property type="entry name" value="RuBisCo LSMT C-terminal, substrate-binding domain"/>
    <property type="match status" value="1"/>
</dbReference>
<evidence type="ECO:0000313" key="10">
    <source>
        <dbReference type="EMBL" id="CAH0026130.1"/>
    </source>
</evidence>
<evidence type="ECO:0000259" key="8">
    <source>
        <dbReference type="PROSITE" id="PS50280"/>
    </source>
</evidence>
<evidence type="ECO:0000256" key="2">
    <source>
        <dbReference type="ARBA" id="ARBA00022679"/>
    </source>
</evidence>
<dbReference type="Pfam" id="PF01753">
    <property type="entry name" value="zf-MYND"/>
    <property type="match status" value="1"/>
</dbReference>
<dbReference type="OrthoDB" id="341421at2759"/>
<dbReference type="SUPFAM" id="SSF144232">
    <property type="entry name" value="HIT/MYND zinc finger-like"/>
    <property type="match status" value="1"/>
</dbReference>
<dbReference type="GO" id="GO:0016279">
    <property type="term" value="F:protein-lysine N-methyltransferase activity"/>
    <property type="evidence" value="ECO:0007669"/>
    <property type="project" value="TreeGrafter"/>
</dbReference>